<dbReference type="Proteomes" id="UP000293092">
    <property type="component" value="Unassembled WGS sequence"/>
</dbReference>
<comment type="caution">
    <text evidence="1">The sequence shown here is derived from an EMBL/GenBank/DDBJ whole genome shotgun (WGS) entry which is preliminary data.</text>
</comment>
<protein>
    <submittedName>
        <fullName evidence="1">Uncharacterized protein</fullName>
    </submittedName>
</protein>
<gene>
    <name evidence="1" type="ORF">CWI82_09595</name>
</gene>
<name>A0ACD2HGA0_9GAMM</name>
<sequence>MLCEQFMPKSANIRTFNECCSVLVAEDNKTSQLIVDFYLKEFGASTKIVFDGDALLAALEADSFDVVIVDAMMLILDGVNAIEIIRKKKLHDNKPIILLTADAVGVARGKYRKLPIQAVLTKPYTKNELFETISSVVL</sequence>
<proteinExistence type="predicted"/>
<organism evidence="1 2">
    <name type="scientific">Pseudidiomarina tainanensis</name>
    <dbReference type="NCBI Taxonomy" id="502365"/>
    <lineage>
        <taxon>Bacteria</taxon>
        <taxon>Pseudomonadati</taxon>
        <taxon>Pseudomonadota</taxon>
        <taxon>Gammaproteobacteria</taxon>
        <taxon>Alteromonadales</taxon>
        <taxon>Idiomarinaceae</taxon>
        <taxon>Pseudidiomarina</taxon>
    </lineage>
</organism>
<evidence type="ECO:0000313" key="2">
    <source>
        <dbReference type="Proteomes" id="UP000293092"/>
    </source>
</evidence>
<reference evidence="1" key="1">
    <citation type="submission" date="2017-11" db="EMBL/GenBank/DDBJ databases">
        <title>Comparative genomic and phylogenomic analyses of the family Idiomarinaceae.</title>
        <authorList>
            <person name="Liu Y."/>
            <person name="Shao Z."/>
        </authorList>
    </citation>
    <scope>NUCLEOTIDE SEQUENCE</scope>
    <source>
        <strain evidence="1">PIN1</strain>
    </source>
</reference>
<dbReference type="EMBL" id="PIQJ01000002">
    <property type="protein sequence ID" value="RZQ55621.1"/>
    <property type="molecule type" value="Genomic_DNA"/>
</dbReference>
<keyword evidence="2" id="KW-1185">Reference proteome</keyword>
<evidence type="ECO:0000313" key="1">
    <source>
        <dbReference type="EMBL" id="RZQ55621.1"/>
    </source>
</evidence>
<accession>A0ACD2HGA0</accession>